<evidence type="ECO:0000313" key="7">
    <source>
        <dbReference type="EMBL" id="MBU3803157.1"/>
    </source>
</evidence>
<name>A0A9E2KAL4_9FIRM</name>
<evidence type="ECO:0000256" key="1">
    <source>
        <dbReference type="ARBA" id="ARBA00004651"/>
    </source>
</evidence>
<evidence type="ECO:0000256" key="2">
    <source>
        <dbReference type="ARBA" id="ARBA00022692"/>
    </source>
</evidence>
<dbReference type="GO" id="GO:0005886">
    <property type="term" value="C:plasma membrane"/>
    <property type="evidence" value="ECO:0007669"/>
    <property type="project" value="UniProtKB-SubCell"/>
</dbReference>
<dbReference type="Pfam" id="PF00664">
    <property type="entry name" value="ABC_membrane"/>
    <property type="match status" value="1"/>
</dbReference>
<dbReference type="EMBL" id="JAHLFQ010000004">
    <property type="protein sequence ID" value="MBU3803157.1"/>
    <property type="molecule type" value="Genomic_DNA"/>
</dbReference>
<keyword evidence="4 5" id="KW-0472">Membrane</keyword>
<feature type="domain" description="ABC transmembrane type-1" evidence="6">
    <location>
        <begin position="17"/>
        <end position="169"/>
    </location>
</feature>
<feature type="transmembrane region" description="Helical" evidence="5">
    <location>
        <begin position="146"/>
        <end position="168"/>
    </location>
</feature>
<reference evidence="7" key="2">
    <citation type="submission" date="2021-04" db="EMBL/GenBank/DDBJ databases">
        <authorList>
            <person name="Gilroy R."/>
        </authorList>
    </citation>
    <scope>NUCLEOTIDE SEQUENCE</scope>
    <source>
        <strain evidence="7">B5-657</strain>
    </source>
</reference>
<evidence type="ECO:0000256" key="4">
    <source>
        <dbReference type="ARBA" id="ARBA00023136"/>
    </source>
</evidence>
<evidence type="ECO:0000313" key="8">
    <source>
        <dbReference type="Proteomes" id="UP000824229"/>
    </source>
</evidence>
<dbReference type="PROSITE" id="PS50929">
    <property type="entry name" value="ABC_TM1F"/>
    <property type="match status" value="1"/>
</dbReference>
<organism evidence="7 8">
    <name type="scientific">Candidatus Cellulosilyticum pullistercoris</name>
    <dbReference type="NCBI Taxonomy" id="2838521"/>
    <lineage>
        <taxon>Bacteria</taxon>
        <taxon>Bacillati</taxon>
        <taxon>Bacillota</taxon>
        <taxon>Clostridia</taxon>
        <taxon>Lachnospirales</taxon>
        <taxon>Cellulosilyticaceae</taxon>
        <taxon>Cellulosilyticum</taxon>
    </lineage>
</organism>
<keyword evidence="3 5" id="KW-1133">Transmembrane helix</keyword>
<accession>A0A9E2KAL4</accession>
<dbReference type="AlphaFoldDB" id="A0A9E2KAL4"/>
<dbReference type="Gene3D" id="1.20.1560.10">
    <property type="entry name" value="ABC transporter type 1, transmembrane domain"/>
    <property type="match status" value="1"/>
</dbReference>
<sequence length="169" mass="19054">MKKKNYFMILALKYSYLLIGFGIMCVGYNSINVKGIDMIAGAVDRMLAGEHVVIMSLLSKLIVMIILGTVLTFMKQCFNTLYSLYIETDMRNMAVSHMEALEYSYFDTMGTGSILTRLTADIKEVQNFFSNSLPTGMSYLITSSIIGIYIFKMNHVLLVSALIIYPIVF</sequence>
<dbReference type="GO" id="GO:0005524">
    <property type="term" value="F:ATP binding"/>
    <property type="evidence" value="ECO:0007669"/>
    <property type="project" value="InterPro"/>
</dbReference>
<comment type="subcellular location">
    <subcellularLocation>
        <location evidence="1">Cell membrane</location>
        <topology evidence="1">Multi-pass membrane protein</topology>
    </subcellularLocation>
</comment>
<evidence type="ECO:0000259" key="6">
    <source>
        <dbReference type="PROSITE" id="PS50929"/>
    </source>
</evidence>
<comment type="caution">
    <text evidence="7">The sequence shown here is derived from an EMBL/GenBank/DDBJ whole genome shotgun (WGS) entry which is preliminary data.</text>
</comment>
<feature type="transmembrane region" description="Helical" evidence="5">
    <location>
        <begin position="51"/>
        <end position="74"/>
    </location>
</feature>
<dbReference type="SUPFAM" id="SSF90123">
    <property type="entry name" value="ABC transporter transmembrane region"/>
    <property type="match status" value="1"/>
</dbReference>
<gene>
    <name evidence="7" type="ORF">H9872_00135</name>
</gene>
<evidence type="ECO:0000256" key="5">
    <source>
        <dbReference type="SAM" id="Phobius"/>
    </source>
</evidence>
<dbReference type="Proteomes" id="UP000824229">
    <property type="component" value="Unassembled WGS sequence"/>
</dbReference>
<dbReference type="GO" id="GO:0140359">
    <property type="term" value="F:ABC-type transporter activity"/>
    <property type="evidence" value="ECO:0007669"/>
    <property type="project" value="InterPro"/>
</dbReference>
<protein>
    <recommendedName>
        <fullName evidence="6">ABC transmembrane type-1 domain-containing protein</fullName>
    </recommendedName>
</protein>
<dbReference type="InterPro" id="IPR011527">
    <property type="entry name" value="ABC1_TM_dom"/>
</dbReference>
<proteinExistence type="predicted"/>
<feature type="transmembrane region" description="Helical" evidence="5">
    <location>
        <begin position="12"/>
        <end position="31"/>
    </location>
</feature>
<evidence type="ECO:0000256" key="3">
    <source>
        <dbReference type="ARBA" id="ARBA00022989"/>
    </source>
</evidence>
<dbReference type="InterPro" id="IPR036640">
    <property type="entry name" value="ABC1_TM_sf"/>
</dbReference>
<reference evidence="7" key="1">
    <citation type="journal article" date="2021" name="PeerJ">
        <title>Extensive microbial diversity within the chicken gut microbiome revealed by metagenomics and culture.</title>
        <authorList>
            <person name="Gilroy R."/>
            <person name="Ravi A."/>
            <person name="Getino M."/>
            <person name="Pursley I."/>
            <person name="Horton D.L."/>
            <person name="Alikhan N.F."/>
            <person name="Baker D."/>
            <person name="Gharbi K."/>
            <person name="Hall N."/>
            <person name="Watson M."/>
            <person name="Adriaenssens E.M."/>
            <person name="Foster-Nyarko E."/>
            <person name="Jarju S."/>
            <person name="Secka A."/>
            <person name="Antonio M."/>
            <person name="Oren A."/>
            <person name="Chaudhuri R.R."/>
            <person name="La Ragione R."/>
            <person name="Hildebrand F."/>
            <person name="Pallen M.J."/>
        </authorList>
    </citation>
    <scope>NUCLEOTIDE SEQUENCE</scope>
    <source>
        <strain evidence="7">B5-657</strain>
    </source>
</reference>
<keyword evidence="2 5" id="KW-0812">Transmembrane</keyword>